<comment type="subcellular location">
    <subcellularLocation>
        <location evidence="1">Membrane</location>
        <topology evidence="1">Multi-pass membrane protein</topology>
    </subcellularLocation>
</comment>
<proteinExistence type="predicted"/>
<accession>A0A914CQ85</accession>
<dbReference type="SUPFAM" id="SSF103473">
    <property type="entry name" value="MFS general substrate transporter"/>
    <property type="match status" value="1"/>
</dbReference>
<evidence type="ECO:0000256" key="5">
    <source>
        <dbReference type="SAM" id="Phobius"/>
    </source>
</evidence>
<feature type="transmembrane region" description="Helical" evidence="5">
    <location>
        <begin position="15"/>
        <end position="35"/>
    </location>
</feature>
<evidence type="ECO:0000256" key="3">
    <source>
        <dbReference type="ARBA" id="ARBA00022989"/>
    </source>
</evidence>
<dbReference type="PANTHER" id="PTHR24064">
    <property type="entry name" value="SOLUTE CARRIER FAMILY 22 MEMBER"/>
    <property type="match status" value="1"/>
</dbReference>
<organism evidence="6 7">
    <name type="scientific">Acrobeloides nanus</name>
    <dbReference type="NCBI Taxonomy" id="290746"/>
    <lineage>
        <taxon>Eukaryota</taxon>
        <taxon>Metazoa</taxon>
        <taxon>Ecdysozoa</taxon>
        <taxon>Nematoda</taxon>
        <taxon>Chromadorea</taxon>
        <taxon>Rhabditida</taxon>
        <taxon>Tylenchina</taxon>
        <taxon>Cephalobomorpha</taxon>
        <taxon>Cephaloboidea</taxon>
        <taxon>Cephalobidae</taxon>
        <taxon>Acrobeloides</taxon>
    </lineage>
</organism>
<evidence type="ECO:0000256" key="4">
    <source>
        <dbReference type="ARBA" id="ARBA00023136"/>
    </source>
</evidence>
<feature type="transmembrane region" description="Helical" evidence="5">
    <location>
        <begin position="128"/>
        <end position="150"/>
    </location>
</feature>
<keyword evidence="4 5" id="KW-0472">Membrane</keyword>
<dbReference type="WBParaSite" id="ACRNAN_scaffold13289.g20123.t1">
    <property type="protein sequence ID" value="ACRNAN_scaffold13289.g20123.t1"/>
    <property type="gene ID" value="ACRNAN_scaffold13289.g20123"/>
</dbReference>
<dbReference type="GO" id="GO:0022857">
    <property type="term" value="F:transmembrane transporter activity"/>
    <property type="evidence" value="ECO:0007669"/>
    <property type="project" value="InterPro"/>
</dbReference>
<dbReference type="InterPro" id="IPR036259">
    <property type="entry name" value="MFS_trans_sf"/>
</dbReference>
<protein>
    <submittedName>
        <fullName evidence="7">Uncharacterized protein</fullName>
    </submittedName>
</protein>
<dbReference type="Gene3D" id="1.20.1250.20">
    <property type="entry name" value="MFS general substrate transporter like domains"/>
    <property type="match status" value="1"/>
</dbReference>
<name>A0A914CQ85_9BILA</name>
<dbReference type="GO" id="GO:0016020">
    <property type="term" value="C:membrane"/>
    <property type="evidence" value="ECO:0007669"/>
    <property type="project" value="UniProtKB-SubCell"/>
</dbReference>
<dbReference type="Proteomes" id="UP000887540">
    <property type="component" value="Unplaced"/>
</dbReference>
<dbReference type="AlphaFoldDB" id="A0A914CQ85"/>
<dbReference type="Pfam" id="PF00083">
    <property type="entry name" value="Sugar_tr"/>
    <property type="match status" value="1"/>
</dbReference>
<evidence type="ECO:0000313" key="6">
    <source>
        <dbReference type="Proteomes" id="UP000887540"/>
    </source>
</evidence>
<reference evidence="7" key="1">
    <citation type="submission" date="2022-11" db="UniProtKB">
        <authorList>
            <consortium name="WormBaseParasite"/>
        </authorList>
    </citation>
    <scope>IDENTIFICATION</scope>
</reference>
<keyword evidence="2 5" id="KW-0812">Transmembrane</keyword>
<feature type="transmembrane region" description="Helical" evidence="5">
    <location>
        <begin position="220"/>
        <end position="241"/>
    </location>
</feature>
<keyword evidence="6" id="KW-1185">Reference proteome</keyword>
<feature type="transmembrane region" description="Helical" evidence="5">
    <location>
        <begin position="195"/>
        <end position="214"/>
    </location>
</feature>
<dbReference type="InterPro" id="IPR005828">
    <property type="entry name" value="MFS_sugar_transport-like"/>
</dbReference>
<evidence type="ECO:0000256" key="2">
    <source>
        <dbReference type="ARBA" id="ARBA00022692"/>
    </source>
</evidence>
<feature type="transmembrane region" description="Helical" evidence="5">
    <location>
        <begin position="156"/>
        <end position="174"/>
    </location>
</feature>
<sequence length="351" mass="39814">MVFVIENIPKRDRIWINNFVAWAPNIIVLAALAYFSGDWRTLTRTSAALAIPAIIAICIISESPRFLIQHNRLDEAKRVIQRMCRIDGRNFDEAGLDRVLAKENQIFMESKSKSRTYSFFHLFYTAKFASYTIALSFALIVTSIMNYSLLFNMERLSGSIYLNAVFLAGIRYVMNMSIASLERHVKCVGRKMIHLGALIFVEVWLIVLIFIYVTDTTEQYILLLRIAPLLIVGIASQFYIVNGVVSNELFPTCVRNLSVAFSQFCSRLGTVISPNIFLLGDIWAALPYASMLILAIANQILFHCTIPETKGQPLNDHMPGPEQRIFRSKKAMNDLIVRDPEAAQKLKESES</sequence>
<feature type="transmembrane region" description="Helical" evidence="5">
    <location>
        <begin position="47"/>
        <end position="68"/>
    </location>
</feature>
<feature type="transmembrane region" description="Helical" evidence="5">
    <location>
        <begin position="276"/>
        <end position="297"/>
    </location>
</feature>
<evidence type="ECO:0000313" key="7">
    <source>
        <dbReference type="WBParaSite" id="ACRNAN_scaffold13289.g20123.t1"/>
    </source>
</evidence>
<evidence type="ECO:0000256" key="1">
    <source>
        <dbReference type="ARBA" id="ARBA00004141"/>
    </source>
</evidence>
<keyword evidence="3 5" id="KW-1133">Transmembrane helix</keyword>